<feature type="domain" description="Heterokaryon incompatibility" evidence="1">
    <location>
        <begin position="224"/>
        <end position="372"/>
    </location>
</feature>
<name>A0A6A5YVR5_9PLEO</name>
<evidence type="ECO:0000313" key="2">
    <source>
        <dbReference type="EMBL" id="KAF2111205.1"/>
    </source>
</evidence>
<organism evidence="2 3">
    <name type="scientific">Lophiotrema nucula</name>
    <dbReference type="NCBI Taxonomy" id="690887"/>
    <lineage>
        <taxon>Eukaryota</taxon>
        <taxon>Fungi</taxon>
        <taxon>Dikarya</taxon>
        <taxon>Ascomycota</taxon>
        <taxon>Pezizomycotina</taxon>
        <taxon>Dothideomycetes</taxon>
        <taxon>Pleosporomycetidae</taxon>
        <taxon>Pleosporales</taxon>
        <taxon>Lophiotremataceae</taxon>
        <taxon>Lophiotrema</taxon>
    </lineage>
</organism>
<sequence>MTPMNSSELYVPHNCAHCSQIIIERPSLLRHDTYRCRLQYSKAEAYRAAKDGCSVYKLLVAGLRAATTREHARLFLRAVQGKPDVHLPRVGVRGADLNDRILYLAETMSERPFQIAVHKHQQAVFTVLGWGSFWFQINAYPDDPASSTFSAPPINRNVGSICSIQLARKWLYECAEHGTDTHQLCGQVVDIHFTPTRLLRIEALDDSFRLRLHESSLNHEQFRYAALSYCWGGDQPVKTTTDTMAQRKVNINYSSLPRTLQDAVYVTHQLGLHYIWIDCLSIVQDDPSDLALQLPQMPNIYKNAFVTISASSATTCFEGFLDTRRPAASALCEDVVLRYRSKDVKEGNVYLFENTAGASSGPIDKRAWTLQEWKLSPRLLNFATDQMKWLCPSRQYFDGGYHSHHYDDVIGQNKRSASTIERTTLQDWAEVLDSYTQRALSDPGDKLIALAALASEVGEARGLIYLAGMWKEHLEIQLLWRLWDKPVKRPAQYRAPTWSWASVDSWAMFERETSDRVAITIVDVTIELVDRSFIYGPVKSGLLVVEGRVISGEWFVNKESTIVLSGLDIDDEDLECSDDGYSDEDMTDIDDELDADRRSSSHDSESIEDSVGLNGVDLTADAIESNWDTTDPYFTLNVNCLQILAQGSEEGAAGLLLLPSGSAAYKRVGHFYFDRRKKDVFFGVLPQTICII</sequence>
<dbReference type="Pfam" id="PF06985">
    <property type="entry name" value="HET"/>
    <property type="match status" value="1"/>
</dbReference>
<keyword evidence="3" id="KW-1185">Reference proteome</keyword>
<dbReference type="PANTHER" id="PTHR33112">
    <property type="entry name" value="DOMAIN PROTEIN, PUTATIVE-RELATED"/>
    <property type="match status" value="1"/>
</dbReference>
<gene>
    <name evidence="2" type="ORF">BDV96DRAFT_189019</name>
</gene>
<dbReference type="Proteomes" id="UP000799770">
    <property type="component" value="Unassembled WGS sequence"/>
</dbReference>
<evidence type="ECO:0000259" key="1">
    <source>
        <dbReference type="Pfam" id="PF06985"/>
    </source>
</evidence>
<dbReference type="InterPro" id="IPR010730">
    <property type="entry name" value="HET"/>
</dbReference>
<evidence type="ECO:0000313" key="3">
    <source>
        <dbReference type="Proteomes" id="UP000799770"/>
    </source>
</evidence>
<dbReference type="OrthoDB" id="5125733at2759"/>
<dbReference type="AlphaFoldDB" id="A0A6A5YVR5"/>
<reference evidence="2" key="1">
    <citation type="journal article" date="2020" name="Stud. Mycol.">
        <title>101 Dothideomycetes genomes: a test case for predicting lifestyles and emergence of pathogens.</title>
        <authorList>
            <person name="Haridas S."/>
            <person name="Albert R."/>
            <person name="Binder M."/>
            <person name="Bloem J."/>
            <person name="Labutti K."/>
            <person name="Salamov A."/>
            <person name="Andreopoulos B."/>
            <person name="Baker S."/>
            <person name="Barry K."/>
            <person name="Bills G."/>
            <person name="Bluhm B."/>
            <person name="Cannon C."/>
            <person name="Castanera R."/>
            <person name="Culley D."/>
            <person name="Daum C."/>
            <person name="Ezra D."/>
            <person name="Gonzalez J."/>
            <person name="Henrissat B."/>
            <person name="Kuo A."/>
            <person name="Liang C."/>
            <person name="Lipzen A."/>
            <person name="Lutzoni F."/>
            <person name="Magnuson J."/>
            <person name="Mondo S."/>
            <person name="Nolan M."/>
            <person name="Ohm R."/>
            <person name="Pangilinan J."/>
            <person name="Park H.-J."/>
            <person name="Ramirez L."/>
            <person name="Alfaro M."/>
            <person name="Sun H."/>
            <person name="Tritt A."/>
            <person name="Yoshinaga Y."/>
            <person name="Zwiers L.-H."/>
            <person name="Turgeon B."/>
            <person name="Goodwin S."/>
            <person name="Spatafora J."/>
            <person name="Crous P."/>
            <person name="Grigoriev I."/>
        </authorList>
    </citation>
    <scope>NUCLEOTIDE SEQUENCE</scope>
    <source>
        <strain evidence="2">CBS 627.86</strain>
    </source>
</reference>
<dbReference type="EMBL" id="ML977335">
    <property type="protein sequence ID" value="KAF2111205.1"/>
    <property type="molecule type" value="Genomic_DNA"/>
</dbReference>
<accession>A0A6A5YVR5</accession>
<proteinExistence type="predicted"/>
<protein>
    <submittedName>
        <fullName evidence="2">Heterokaryon incompatibility protein-domain-containing protein</fullName>
    </submittedName>
</protein>
<dbReference type="PANTHER" id="PTHR33112:SF16">
    <property type="entry name" value="HETEROKARYON INCOMPATIBILITY DOMAIN-CONTAINING PROTEIN"/>
    <property type="match status" value="1"/>
</dbReference>